<protein>
    <submittedName>
        <fullName evidence="2">Heme utilization protein</fullName>
    </submittedName>
</protein>
<feature type="signal peptide" evidence="1">
    <location>
        <begin position="1"/>
        <end position="20"/>
    </location>
</feature>
<accession>A0ABX8MCI8</accession>
<keyword evidence="3" id="KW-1185">Reference proteome</keyword>
<keyword evidence="1" id="KW-0732">Signal</keyword>
<feature type="chain" id="PRO_5046366455" evidence="1">
    <location>
        <begin position="21"/>
        <end position="82"/>
    </location>
</feature>
<evidence type="ECO:0000313" key="3">
    <source>
        <dbReference type="Proteomes" id="UP001047646"/>
    </source>
</evidence>
<organism evidence="2 3">
    <name type="scientific">Pseudomonas muyukensis</name>
    <dbReference type="NCBI Taxonomy" id="2842357"/>
    <lineage>
        <taxon>Bacteria</taxon>
        <taxon>Pseudomonadati</taxon>
        <taxon>Pseudomonadota</taxon>
        <taxon>Gammaproteobacteria</taxon>
        <taxon>Pseudomonadales</taxon>
        <taxon>Pseudomonadaceae</taxon>
        <taxon>Pseudomonas</taxon>
    </lineage>
</organism>
<dbReference type="Proteomes" id="UP001047646">
    <property type="component" value="Chromosome"/>
</dbReference>
<evidence type="ECO:0000256" key="1">
    <source>
        <dbReference type="SAM" id="SignalP"/>
    </source>
</evidence>
<evidence type="ECO:0000313" key="2">
    <source>
        <dbReference type="EMBL" id="QXH36799.1"/>
    </source>
</evidence>
<sequence length="82" mass="9145">MKNKLILTLALSILATGAFAEDGFDRTNAHSFATAQSQAVNYAEDGFDRTNGQRFAEDGFDRTHAQRFAENGFERTNAHRFS</sequence>
<dbReference type="EMBL" id="CP077073">
    <property type="protein sequence ID" value="QXH36799.1"/>
    <property type="molecule type" value="Genomic_DNA"/>
</dbReference>
<name>A0ABX8MCI8_9PSED</name>
<gene>
    <name evidence="2" type="ORF">KSS95_08240</name>
</gene>
<reference evidence="2" key="1">
    <citation type="journal article" date="2021" name="Microorganisms">
        <title>The Ever-Expanding Pseudomonas Genus: Description of 43 New Species and Partition of the Pseudomonas putida Group.</title>
        <authorList>
            <person name="Girard L."/>
            <person name="Lood C."/>
            <person name="Hofte M."/>
            <person name="Vandamme P."/>
            <person name="Rokni-Zadeh H."/>
            <person name="van Noort V."/>
            <person name="Lavigne R."/>
            <person name="De Mot R."/>
        </authorList>
    </citation>
    <scope>NUCLEOTIDE SEQUENCE</scope>
    <source>
        <strain evidence="2">COW39</strain>
    </source>
</reference>
<proteinExistence type="predicted"/>